<proteinExistence type="predicted"/>
<reference evidence="2" key="1">
    <citation type="journal article" date="2017" name="Front. Plant Sci.">
        <title>Climate Clever Clovers: New Paradigm to Reduce the Environmental Footprint of Ruminants by Breeding Low Methanogenic Forages Utilizing Haplotype Variation.</title>
        <authorList>
            <person name="Kaur P."/>
            <person name="Appels R."/>
            <person name="Bayer P.E."/>
            <person name="Keeble-Gagnere G."/>
            <person name="Wang J."/>
            <person name="Hirakawa H."/>
            <person name="Shirasawa K."/>
            <person name="Vercoe P."/>
            <person name="Stefanova K."/>
            <person name="Durmic Z."/>
            <person name="Nichols P."/>
            <person name="Revell C."/>
            <person name="Isobe S.N."/>
            <person name="Edwards D."/>
            <person name="Erskine W."/>
        </authorList>
    </citation>
    <scope>NUCLEOTIDE SEQUENCE [LARGE SCALE GENOMIC DNA]</scope>
    <source>
        <strain evidence="2">cv. Daliak</strain>
    </source>
</reference>
<dbReference type="AlphaFoldDB" id="A0A2Z6M2L0"/>
<keyword evidence="2" id="KW-1185">Reference proteome</keyword>
<accession>A0A2Z6M2L0</accession>
<name>A0A2Z6M2L0_TRISU</name>
<protein>
    <submittedName>
        <fullName evidence="1">Uncharacterized protein</fullName>
    </submittedName>
</protein>
<evidence type="ECO:0000313" key="2">
    <source>
        <dbReference type="Proteomes" id="UP000242715"/>
    </source>
</evidence>
<gene>
    <name evidence="1" type="ORF">TSUD_289290</name>
</gene>
<sequence>MLHLYHDSESLEQLLIILKNRQQWSELVSMVTVLVAGAQRSWSLVLTRKTKSHTSDMKVLSDDPI</sequence>
<organism evidence="1 2">
    <name type="scientific">Trifolium subterraneum</name>
    <name type="common">Subterranean clover</name>
    <dbReference type="NCBI Taxonomy" id="3900"/>
    <lineage>
        <taxon>Eukaryota</taxon>
        <taxon>Viridiplantae</taxon>
        <taxon>Streptophyta</taxon>
        <taxon>Embryophyta</taxon>
        <taxon>Tracheophyta</taxon>
        <taxon>Spermatophyta</taxon>
        <taxon>Magnoliopsida</taxon>
        <taxon>eudicotyledons</taxon>
        <taxon>Gunneridae</taxon>
        <taxon>Pentapetalae</taxon>
        <taxon>rosids</taxon>
        <taxon>fabids</taxon>
        <taxon>Fabales</taxon>
        <taxon>Fabaceae</taxon>
        <taxon>Papilionoideae</taxon>
        <taxon>50 kb inversion clade</taxon>
        <taxon>NPAAA clade</taxon>
        <taxon>Hologalegina</taxon>
        <taxon>IRL clade</taxon>
        <taxon>Trifolieae</taxon>
        <taxon>Trifolium</taxon>
    </lineage>
</organism>
<dbReference type="Proteomes" id="UP000242715">
    <property type="component" value="Unassembled WGS sequence"/>
</dbReference>
<evidence type="ECO:0000313" key="1">
    <source>
        <dbReference type="EMBL" id="GAU26824.1"/>
    </source>
</evidence>
<dbReference type="EMBL" id="DF973342">
    <property type="protein sequence ID" value="GAU26824.1"/>
    <property type="molecule type" value="Genomic_DNA"/>
</dbReference>